<dbReference type="Gene3D" id="3.40.50.150">
    <property type="entry name" value="Vaccinia Virus protein VP39"/>
    <property type="match status" value="1"/>
</dbReference>
<keyword evidence="1" id="KW-0614">Plasmid</keyword>
<proteinExistence type="predicted"/>
<organism evidence="1 2">
    <name type="scientific">Alloyangia pacifica</name>
    <dbReference type="NCBI Taxonomy" id="311180"/>
    <lineage>
        <taxon>Bacteria</taxon>
        <taxon>Pseudomonadati</taxon>
        <taxon>Pseudomonadota</taxon>
        <taxon>Alphaproteobacteria</taxon>
        <taxon>Rhodobacterales</taxon>
        <taxon>Roseobacteraceae</taxon>
        <taxon>Alloyangia</taxon>
    </lineage>
</organism>
<dbReference type="Proteomes" id="UP000244915">
    <property type="component" value="Plasmid unnamed4"/>
</dbReference>
<dbReference type="OrthoDB" id="7445868at2"/>
<dbReference type="KEGG" id="ypac:CEW88_23535"/>
<evidence type="ECO:0000313" key="2">
    <source>
        <dbReference type="Proteomes" id="UP000244915"/>
    </source>
</evidence>
<geneLocation type="plasmid" evidence="1 2">
    <name>unnamed4</name>
</geneLocation>
<dbReference type="EMBL" id="CP022194">
    <property type="protein sequence ID" value="AWI86739.1"/>
    <property type="molecule type" value="Genomic_DNA"/>
</dbReference>
<dbReference type="AlphaFoldDB" id="A0A2U8HLA8"/>
<protein>
    <submittedName>
        <fullName evidence="1">Uncharacterized protein</fullName>
    </submittedName>
</protein>
<accession>A0A2U8HLA8</accession>
<gene>
    <name evidence="1" type="ORF">CEW88_23535</name>
</gene>
<evidence type="ECO:0000313" key="1">
    <source>
        <dbReference type="EMBL" id="AWI86739.1"/>
    </source>
</evidence>
<name>A0A2U8HLA8_9RHOB</name>
<reference evidence="1 2" key="1">
    <citation type="submission" date="2017-06" db="EMBL/GenBank/DDBJ databases">
        <title>Yangia sp. YSBP01 complete genome sequence.</title>
        <authorList>
            <person name="Woo J.-H."/>
            <person name="Kim H.-S."/>
        </authorList>
    </citation>
    <scope>NUCLEOTIDE SEQUENCE [LARGE SCALE GENOMIC DNA]</scope>
    <source>
        <strain evidence="1 2">YSBP01</strain>
        <plasmid evidence="1 2">unnamed4</plasmid>
    </source>
</reference>
<dbReference type="InterPro" id="IPR029063">
    <property type="entry name" value="SAM-dependent_MTases_sf"/>
</dbReference>
<dbReference type="RefSeq" id="WP_108970836.1">
    <property type="nucleotide sequence ID" value="NZ_CP022194.1"/>
</dbReference>
<sequence>MKIVMTAEEIALLENFMRQSQSYFEFGMGGSTCLAARTVQRRISAIDSDLQWVENVRSAIGAAAPADKEIVLNQVDIGRTGEWGTPIGRESEDKFPAYSKAILAQPDDVDLCLVDGRFRVSCFLTSLLHLRPDAVLAIHDYIRPEYFEIESFARPIAGVDTLKLFVRRADADLAALQSRAEATRLDPR</sequence>